<reference evidence="11" key="1">
    <citation type="submission" date="2023-07" db="EMBL/GenBank/DDBJ databases">
        <title>30 novel species of actinomycetes from the DSMZ collection.</title>
        <authorList>
            <person name="Nouioui I."/>
        </authorList>
    </citation>
    <scope>NUCLEOTIDE SEQUENCE [LARGE SCALE GENOMIC DNA]</scope>
    <source>
        <strain evidence="11">DSM 44917</strain>
    </source>
</reference>
<dbReference type="PRINTS" id="PR00725">
    <property type="entry name" value="DADACBPTASE1"/>
</dbReference>
<protein>
    <submittedName>
        <fullName evidence="10">D-alanyl-D-alanine carboxypeptidase</fullName>
    </submittedName>
</protein>
<feature type="region of interest" description="Disordered" evidence="8">
    <location>
        <begin position="1"/>
        <end position="485"/>
    </location>
</feature>
<feature type="compositionally biased region" description="Low complexity" evidence="8">
    <location>
        <begin position="436"/>
        <end position="469"/>
    </location>
</feature>
<feature type="compositionally biased region" description="Pro residues" evidence="8">
    <location>
        <begin position="470"/>
        <end position="482"/>
    </location>
</feature>
<sequence>MSTRPGSTGDSATTSLRVPPDPPARASGDGGTTSLRVRPEGTGDRATTSLRVPPDADASRDAEEAPPDAAASGGAQDAHASGNDAGLPRTPDDGPEDPAVNAPGGATDASEGRDGETDEPPAQGAYAPEDRPGAAVTGAEAPAPGRAPDGSEDAHASSNDAGLPRTPDDGPEDPAVNAPGSATDASEGRDGETEVRPPALAGNAPGGGAADADRGHASADANDGAADGLSNEAEAGEGVDQHTAVLRLPEEGERPPVDPRTPAPRRAFPARRAGGNDPEITRVVPAPEDDGDPEITHVVAAPEDDGDPEITRVVAAPEDGPEVTRLAPRPGEDDDPEITRVVPEPGDDAPRGDSATTVLGPERDADEAPRRSPAAMDPSPRPDPEPGADAPRGSPATMDLGPKREPDDAPRGDSATTVLGPKRDAGAEPGPGPGADGAKAAKAAKARNAPPGERPRAAQAHAAEPAPEAVAPPRPAAPPPVPDAQRNPLELLAELTNRPAPPPTPLRTFGRRVKIWTPLVLFLLLLFVVAQSLRPLPEPELELTAAPSFSFGGSVPEAPWPSSGQAALGVEGLGTFGSSGDQQEPVPIASVAKVMTAYLVLREHGMDTESNGAEIPVDQRAEDEAALSEDGESTVEVEEGSVLTQREALQAIMIASANNVARLLARWSAGSEEEFVRQMNEAAEELGMEHTTYTDPSGLSPETVSTAEDQVLLARAAMEDPVFRQIVRMPSYVDSQGVEHSNWNGLVPVNGVIGIKTGTTPRAGGSLLFAAEQEAGGETRLILGAVLSQPPHPSDNSILTGALTAGDALIRFAQDALTDETVFEAGQEIGRVDDGLGGGAPLVVAEDVRVAGWAGLEVALELDGPAEGGVPGSAEAGETVGRLLIGSGDRRTEVPVAVGADLAEPGFTARLTRIT</sequence>
<keyword evidence="3" id="KW-0378">Hydrolase</keyword>
<accession>A0ABU2LBU2</accession>
<evidence type="ECO:0000313" key="10">
    <source>
        <dbReference type="EMBL" id="MDT0309050.1"/>
    </source>
</evidence>
<feature type="compositionally biased region" description="Basic and acidic residues" evidence="8">
    <location>
        <begin position="401"/>
        <end position="411"/>
    </location>
</feature>
<keyword evidence="6" id="KW-0961">Cell wall biogenesis/degradation</keyword>
<feature type="compositionally biased region" description="Polar residues" evidence="8">
    <location>
        <begin position="1"/>
        <end position="16"/>
    </location>
</feature>
<evidence type="ECO:0000259" key="9">
    <source>
        <dbReference type="Pfam" id="PF00768"/>
    </source>
</evidence>
<feature type="region of interest" description="Disordered" evidence="8">
    <location>
        <begin position="609"/>
        <end position="636"/>
    </location>
</feature>
<evidence type="ECO:0000256" key="8">
    <source>
        <dbReference type="SAM" id="MobiDB-lite"/>
    </source>
</evidence>
<dbReference type="EMBL" id="JAVREN010000030">
    <property type="protein sequence ID" value="MDT0309050.1"/>
    <property type="molecule type" value="Genomic_DNA"/>
</dbReference>
<dbReference type="InterPro" id="IPR012338">
    <property type="entry name" value="Beta-lactam/transpept-like"/>
</dbReference>
<keyword evidence="2" id="KW-0732">Signal</keyword>
<dbReference type="Proteomes" id="UP001183388">
    <property type="component" value="Unassembled WGS sequence"/>
</dbReference>
<feature type="compositionally biased region" description="Basic and acidic residues" evidence="8">
    <location>
        <begin position="186"/>
        <end position="195"/>
    </location>
</feature>
<dbReference type="InterPro" id="IPR001967">
    <property type="entry name" value="Peptidase_S11_N"/>
</dbReference>
<dbReference type="Gene3D" id="3.40.710.10">
    <property type="entry name" value="DD-peptidase/beta-lactamase superfamily"/>
    <property type="match status" value="1"/>
</dbReference>
<evidence type="ECO:0000256" key="2">
    <source>
        <dbReference type="ARBA" id="ARBA00022729"/>
    </source>
</evidence>
<evidence type="ECO:0000256" key="1">
    <source>
        <dbReference type="ARBA" id="ARBA00007164"/>
    </source>
</evidence>
<comment type="caution">
    <text evidence="10">The sequence shown here is derived from an EMBL/GenBank/DDBJ whole genome shotgun (WGS) entry which is preliminary data.</text>
</comment>
<name>A0ABU2LBU2_9ACTN</name>
<feature type="domain" description="Peptidase S11 D-alanyl-D-alanine carboxypeptidase A N-terminal" evidence="9">
    <location>
        <begin position="579"/>
        <end position="774"/>
    </location>
</feature>
<keyword evidence="10" id="KW-0121">Carboxypeptidase</keyword>
<proteinExistence type="inferred from homology"/>
<feature type="compositionally biased region" description="Low complexity" evidence="8">
    <location>
        <begin position="218"/>
        <end position="228"/>
    </location>
</feature>
<feature type="compositionally biased region" description="Basic and acidic residues" evidence="8">
    <location>
        <begin position="361"/>
        <end position="370"/>
    </location>
</feature>
<keyword evidence="5" id="KW-0573">Peptidoglycan synthesis</keyword>
<dbReference type="PANTHER" id="PTHR21581">
    <property type="entry name" value="D-ALANYL-D-ALANINE CARBOXYPEPTIDASE"/>
    <property type="match status" value="1"/>
</dbReference>
<dbReference type="SUPFAM" id="SSF56601">
    <property type="entry name" value="beta-lactamase/transpeptidase-like"/>
    <property type="match status" value="1"/>
</dbReference>
<evidence type="ECO:0000256" key="6">
    <source>
        <dbReference type="ARBA" id="ARBA00023316"/>
    </source>
</evidence>
<keyword evidence="11" id="KW-1185">Reference proteome</keyword>
<dbReference type="GO" id="GO:0004180">
    <property type="term" value="F:carboxypeptidase activity"/>
    <property type="evidence" value="ECO:0007669"/>
    <property type="project" value="UniProtKB-KW"/>
</dbReference>
<feature type="compositionally biased region" description="Low complexity" evidence="8">
    <location>
        <begin position="67"/>
        <end position="82"/>
    </location>
</feature>
<dbReference type="PANTHER" id="PTHR21581:SF33">
    <property type="entry name" value="D-ALANYL-D-ALANINE CARBOXYPEPTIDASE DACB"/>
    <property type="match status" value="1"/>
</dbReference>
<feature type="compositionally biased region" description="Low complexity" evidence="8">
    <location>
        <begin position="264"/>
        <end position="273"/>
    </location>
</feature>
<organism evidence="10 11">
    <name type="scientific">Streptomyces boetiae</name>
    <dbReference type="NCBI Taxonomy" id="3075541"/>
    <lineage>
        <taxon>Bacteria</taxon>
        <taxon>Bacillati</taxon>
        <taxon>Actinomycetota</taxon>
        <taxon>Actinomycetes</taxon>
        <taxon>Kitasatosporales</taxon>
        <taxon>Streptomycetaceae</taxon>
        <taxon>Streptomyces</taxon>
    </lineage>
</organism>
<dbReference type="Pfam" id="PF00768">
    <property type="entry name" value="Peptidase_S11"/>
    <property type="match status" value="1"/>
</dbReference>
<evidence type="ECO:0000256" key="5">
    <source>
        <dbReference type="ARBA" id="ARBA00022984"/>
    </source>
</evidence>
<evidence type="ECO:0000313" key="11">
    <source>
        <dbReference type="Proteomes" id="UP001183388"/>
    </source>
</evidence>
<evidence type="ECO:0000256" key="4">
    <source>
        <dbReference type="ARBA" id="ARBA00022960"/>
    </source>
</evidence>
<dbReference type="RefSeq" id="WP_311632003.1">
    <property type="nucleotide sequence ID" value="NZ_JAVREN010000030.1"/>
</dbReference>
<feature type="compositionally biased region" description="Acidic residues" evidence="8">
    <location>
        <begin position="624"/>
        <end position="636"/>
    </location>
</feature>
<keyword evidence="4" id="KW-0133">Cell shape</keyword>
<gene>
    <name evidence="10" type="ORF">RM780_19090</name>
</gene>
<evidence type="ECO:0000256" key="3">
    <source>
        <dbReference type="ARBA" id="ARBA00022801"/>
    </source>
</evidence>
<keyword evidence="10" id="KW-0645">Protease</keyword>
<evidence type="ECO:0000256" key="7">
    <source>
        <dbReference type="RuleBase" id="RU004016"/>
    </source>
</evidence>
<feature type="compositionally biased region" description="Basic and acidic residues" evidence="8">
    <location>
        <begin position="248"/>
        <end position="257"/>
    </location>
</feature>
<comment type="similarity">
    <text evidence="1 7">Belongs to the peptidase S11 family.</text>
</comment>
<dbReference type="InterPro" id="IPR018044">
    <property type="entry name" value="Peptidase_S11"/>
</dbReference>